<keyword evidence="6 9" id="KW-0028">Amino-acid biosynthesis</keyword>
<dbReference type="InterPro" id="IPR006062">
    <property type="entry name" value="His_biosynth"/>
</dbReference>
<dbReference type="SUPFAM" id="SSF51366">
    <property type="entry name" value="Ribulose-phoshate binding barrel"/>
    <property type="match status" value="1"/>
</dbReference>
<comment type="pathway">
    <text evidence="3 9">Amino-acid biosynthesis; L-histidine biosynthesis; L-histidine from 5-phospho-alpha-D-ribose 1-diphosphate: step 4/9.</text>
</comment>
<evidence type="ECO:0000256" key="8">
    <source>
        <dbReference type="ARBA" id="ARBA00023235"/>
    </source>
</evidence>
<dbReference type="HAMAP" id="MF_01014">
    <property type="entry name" value="HisA"/>
    <property type="match status" value="1"/>
</dbReference>
<dbReference type="FunFam" id="3.20.20.70:FF:000009">
    <property type="entry name" value="1-(5-phosphoribosyl)-5-[(5-phosphoribosylamino)methylideneamino] imidazole-4-carboxamide isomerase"/>
    <property type="match status" value="1"/>
</dbReference>
<dbReference type="InterPro" id="IPR011060">
    <property type="entry name" value="RibuloseP-bd_barrel"/>
</dbReference>
<comment type="subcellular location">
    <subcellularLocation>
        <location evidence="2 9">Cytoplasm</location>
    </subcellularLocation>
</comment>
<dbReference type="GO" id="GO:0003949">
    <property type="term" value="F:1-(5-phosphoribosyl)-5-[(5-phosphoribosylamino)methylideneamino]imidazole-4-carboxamide isomerase activity"/>
    <property type="evidence" value="ECO:0007669"/>
    <property type="project" value="UniProtKB-UniRule"/>
</dbReference>
<evidence type="ECO:0000256" key="9">
    <source>
        <dbReference type="HAMAP-Rule" id="MF_01014"/>
    </source>
</evidence>
<name>A0A0W0Z6R8_LEGSP</name>
<dbReference type="GO" id="GO:0000162">
    <property type="term" value="P:L-tryptophan biosynthetic process"/>
    <property type="evidence" value="ECO:0007669"/>
    <property type="project" value="TreeGrafter"/>
</dbReference>
<keyword evidence="7 9" id="KW-0368">Histidine biosynthesis</keyword>
<dbReference type="GO" id="GO:0000105">
    <property type="term" value="P:L-histidine biosynthetic process"/>
    <property type="evidence" value="ECO:0007669"/>
    <property type="project" value="UniProtKB-UniRule"/>
</dbReference>
<evidence type="ECO:0000256" key="1">
    <source>
        <dbReference type="ARBA" id="ARBA00000901"/>
    </source>
</evidence>
<keyword evidence="8 9" id="KW-0413">Isomerase</keyword>
<dbReference type="STRING" id="452.Lspi_0987"/>
<dbReference type="Gene3D" id="3.20.20.70">
    <property type="entry name" value="Aldolase class I"/>
    <property type="match status" value="1"/>
</dbReference>
<sequence>MILIPAIDIQQGQCVRLRQGDFNQATVYKTSPVELAQSYYDQGVRRIHLVDMDGAKSGEIKQLPLLKDIQSLGLTVQAGGGIRNLSCAQSCLNAGINQLVLGSIAISDPEHTLEIMAYCGINRVILALDVRLEQGIPKPVIHGWQTKTDCSLWDIVAYYQNVGVKTILCTNVACDGMMKGPDFSLYEEAIRRFPDLCWQASGGIRDQEDISRLQDTGLSAAILGRLLYETDFSLITALQGDTVC</sequence>
<dbReference type="GO" id="GO:0005737">
    <property type="term" value="C:cytoplasm"/>
    <property type="evidence" value="ECO:0007669"/>
    <property type="project" value="UniProtKB-SubCell"/>
</dbReference>
<dbReference type="RefSeq" id="WP_058482921.1">
    <property type="nucleotide sequence ID" value="NZ_CAAAII010000003.1"/>
</dbReference>
<evidence type="ECO:0000256" key="10">
    <source>
        <dbReference type="RuleBase" id="RU003657"/>
    </source>
</evidence>
<dbReference type="InterPro" id="IPR013785">
    <property type="entry name" value="Aldolase_TIM"/>
</dbReference>
<proteinExistence type="inferred from homology"/>
<feature type="active site" description="Proton acceptor" evidence="9">
    <location>
        <position position="8"/>
    </location>
</feature>
<organism evidence="11 12">
    <name type="scientific">Legionella spiritensis</name>
    <dbReference type="NCBI Taxonomy" id="452"/>
    <lineage>
        <taxon>Bacteria</taxon>
        <taxon>Pseudomonadati</taxon>
        <taxon>Pseudomonadota</taxon>
        <taxon>Gammaproteobacteria</taxon>
        <taxon>Legionellales</taxon>
        <taxon>Legionellaceae</taxon>
        <taxon>Legionella</taxon>
    </lineage>
</organism>
<dbReference type="InterPro" id="IPR023016">
    <property type="entry name" value="HisA/PriA"/>
</dbReference>
<dbReference type="PATRIC" id="fig|452.5.peg.1082"/>
<evidence type="ECO:0000256" key="3">
    <source>
        <dbReference type="ARBA" id="ARBA00005133"/>
    </source>
</evidence>
<evidence type="ECO:0000256" key="6">
    <source>
        <dbReference type="ARBA" id="ARBA00022605"/>
    </source>
</evidence>
<dbReference type="EC" id="5.3.1.16" evidence="9"/>
<comment type="caution">
    <text evidence="11">The sequence shown here is derived from an EMBL/GenBank/DDBJ whole genome shotgun (WGS) entry which is preliminary data.</text>
</comment>
<comment type="similarity">
    <text evidence="4 9 10">Belongs to the HisA/HisF family.</text>
</comment>
<accession>A0A0W0Z6R8</accession>
<evidence type="ECO:0000256" key="2">
    <source>
        <dbReference type="ARBA" id="ARBA00004496"/>
    </source>
</evidence>
<keyword evidence="5 9" id="KW-0963">Cytoplasm</keyword>
<comment type="catalytic activity">
    <reaction evidence="1 9">
        <text>1-(5-phospho-beta-D-ribosyl)-5-[(5-phospho-beta-D-ribosylamino)methylideneamino]imidazole-4-carboxamide = 5-[(5-phospho-1-deoxy-D-ribulos-1-ylimino)methylamino]-1-(5-phospho-beta-D-ribosyl)imidazole-4-carboxamide</text>
        <dbReference type="Rhea" id="RHEA:15469"/>
        <dbReference type="ChEBI" id="CHEBI:58435"/>
        <dbReference type="ChEBI" id="CHEBI:58525"/>
        <dbReference type="EC" id="5.3.1.16"/>
    </reaction>
</comment>
<keyword evidence="12" id="KW-1185">Reference proteome</keyword>
<evidence type="ECO:0000256" key="7">
    <source>
        <dbReference type="ARBA" id="ARBA00023102"/>
    </source>
</evidence>
<evidence type="ECO:0000313" key="11">
    <source>
        <dbReference type="EMBL" id="KTD64820.1"/>
    </source>
</evidence>
<evidence type="ECO:0000256" key="4">
    <source>
        <dbReference type="ARBA" id="ARBA00009667"/>
    </source>
</evidence>
<evidence type="ECO:0000256" key="5">
    <source>
        <dbReference type="ARBA" id="ARBA00022490"/>
    </source>
</evidence>
<dbReference type="PANTHER" id="PTHR43090">
    <property type="entry name" value="1-(5-PHOSPHORIBOSYL)-5-[(5-PHOSPHORIBOSYLAMINO)METHYLIDENEAMINO] IMIDAZOLE-4-CARBOXAMIDE ISOMERASE"/>
    <property type="match status" value="1"/>
</dbReference>
<dbReference type="UniPathway" id="UPA00031">
    <property type="reaction ID" value="UER00009"/>
</dbReference>
<dbReference type="AlphaFoldDB" id="A0A0W0Z6R8"/>
<evidence type="ECO:0000313" key="12">
    <source>
        <dbReference type="Proteomes" id="UP000054877"/>
    </source>
</evidence>
<dbReference type="Proteomes" id="UP000054877">
    <property type="component" value="Unassembled WGS sequence"/>
</dbReference>
<dbReference type="EMBL" id="LNYX01000012">
    <property type="protein sequence ID" value="KTD64820.1"/>
    <property type="molecule type" value="Genomic_DNA"/>
</dbReference>
<dbReference type="PANTHER" id="PTHR43090:SF2">
    <property type="entry name" value="1-(5-PHOSPHORIBOSYL)-5-[(5-PHOSPHORIBOSYLAMINO)METHYLIDENEAMINO] IMIDAZOLE-4-CARBOXAMIDE ISOMERASE"/>
    <property type="match status" value="1"/>
</dbReference>
<feature type="active site" description="Proton donor" evidence="9">
    <location>
        <position position="129"/>
    </location>
</feature>
<gene>
    <name evidence="9 11" type="primary">hisA</name>
    <name evidence="11" type="ORF">Lspi_0987</name>
</gene>
<dbReference type="OrthoDB" id="9807749at2"/>
<dbReference type="Pfam" id="PF00977">
    <property type="entry name" value="His_biosynth"/>
    <property type="match status" value="1"/>
</dbReference>
<reference evidence="11 12" key="1">
    <citation type="submission" date="2015-11" db="EMBL/GenBank/DDBJ databases">
        <title>Genomic analysis of 38 Legionella species identifies large and diverse effector repertoires.</title>
        <authorList>
            <person name="Burstein D."/>
            <person name="Amaro F."/>
            <person name="Zusman T."/>
            <person name="Lifshitz Z."/>
            <person name="Cohen O."/>
            <person name="Gilbert J.A."/>
            <person name="Pupko T."/>
            <person name="Shuman H.A."/>
            <person name="Segal G."/>
        </authorList>
    </citation>
    <scope>NUCLEOTIDE SEQUENCE [LARGE SCALE GENOMIC DNA]</scope>
    <source>
        <strain evidence="11 12">Mt.St.Helens-9</strain>
    </source>
</reference>
<protein>
    <recommendedName>
        <fullName evidence="9">1-(5-phosphoribosyl)-5-[(5-phosphoribosylamino)methylideneamino] imidazole-4-carboxamide isomerase</fullName>
        <ecNumber evidence="9">5.3.1.16</ecNumber>
    </recommendedName>
    <alternativeName>
        <fullName evidence="9">Phosphoribosylformimino-5-aminoimidazole carboxamide ribotide isomerase</fullName>
    </alternativeName>
</protein>
<dbReference type="CDD" id="cd04732">
    <property type="entry name" value="HisA"/>
    <property type="match status" value="1"/>
</dbReference>
<dbReference type="InterPro" id="IPR044524">
    <property type="entry name" value="Isoase_HisA-like"/>
</dbReference>